<dbReference type="GO" id="GO:0005634">
    <property type="term" value="C:nucleus"/>
    <property type="evidence" value="ECO:0007669"/>
    <property type="project" value="UniProtKB-SubCell"/>
</dbReference>
<dbReference type="PANTHER" id="PTHR19303">
    <property type="entry name" value="TRANSPOSON"/>
    <property type="match status" value="1"/>
</dbReference>
<organism evidence="4 5">
    <name type="scientific">Caligus rogercresseyi</name>
    <name type="common">Sea louse</name>
    <dbReference type="NCBI Taxonomy" id="217165"/>
    <lineage>
        <taxon>Eukaryota</taxon>
        <taxon>Metazoa</taxon>
        <taxon>Ecdysozoa</taxon>
        <taxon>Arthropoda</taxon>
        <taxon>Crustacea</taxon>
        <taxon>Multicrustacea</taxon>
        <taxon>Hexanauplia</taxon>
        <taxon>Copepoda</taxon>
        <taxon>Siphonostomatoida</taxon>
        <taxon>Caligidae</taxon>
        <taxon>Caligus</taxon>
    </lineage>
</organism>
<dbReference type="Pfam" id="PF03221">
    <property type="entry name" value="HTH_Tnp_Tc5"/>
    <property type="match status" value="1"/>
</dbReference>
<dbReference type="InterPro" id="IPR018586">
    <property type="entry name" value="Brinker_DNA-bd"/>
</dbReference>
<dbReference type="EMBL" id="CP045895">
    <property type="protein sequence ID" value="QQP49044.1"/>
    <property type="molecule type" value="Genomic_DNA"/>
</dbReference>
<evidence type="ECO:0000256" key="2">
    <source>
        <dbReference type="ARBA" id="ARBA00023125"/>
    </source>
</evidence>
<keyword evidence="2" id="KW-0238">DNA-binding</keyword>
<dbReference type="Pfam" id="PF09607">
    <property type="entry name" value="BrkDBD"/>
    <property type="match status" value="1"/>
</dbReference>
<dbReference type="SUPFAM" id="SSF46689">
    <property type="entry name" value="Homeodomain-like"/>
    <property type="match status" value="1"/>
</dbReference>
<dbReference type="AlphaFoldDB" id="A0A7T8K7K2"/>
<reference evidence="5" key="1">
    <citation type="submission" date="2021-01" db="EMBL/GenBank/DDBJ databases">
        <title>Caligus Genome Assembly.</title>
        <authorList>
            <person name="Gallardo-Escarate C."/>
        </authorList>
    </citation>
    <scope>NUCLEOTIDE SEQUENCE [LARGE SCALE GENOMIC DNA]</scope>
</reference>
<dbReference type="InterPro" id="IPR009057">
    <property type="entry name" value="Homeodomain-like_sf"/>
</dbReference>
<dbReference type="InterPro" id="IPR006600">
    <property type="entry name" value="HTH_CenpB_DNA-bd_dom"/>
</dbReference>
<dbReference type="Proteomes" id="UP000595437">
    <property type="component" value="Chromosome 6"/>
</dbReference>
<evidence type="ECO:0000256" key="1">
    <source>
        <dbReference type="ARBA" id="ARBA00004123"/>
    </source>
</evidence>
<dbReference type="PANTHER" id="PTHR19303:SF74">
    <property type="entry name" value="POGO TRANSPOSABLE ELEMENT WITH KRAB DOMAIN"/>
    <property type="match status" value="1"/>
</dbReference>
<gene>
    <name evidence="4" type="ORF">FKW44_009557</name>
</gene>
<dbReference type="InterPro" id="IPR004875">
    <property type="entry name" value="DDE_SF_endonuclease_dom"/>
</dbReference>
<evidence type="ECO:0000313" key="4">
    <source>
        <dbReference type="EMBL" id="QQP49044.1"/>
    </source>
</evidence>
<evidence type="ECO:0000259" key="3">
    <source>
        <dbReference type="PROSITE" id="PS51253"/>
    </source>
</evidence>
<dbReference type="PROSITE" id="PS51253">
    <property type="entry name" value="HTH_CENPB"/>
    <property type="match status" value="1"/>
</dbReference>
<feature type="domain" description="HTH CENPB-type" evidence="3">
    <location>
        <begin position="74"/>
        <end position="147"/>
    </location>
</feature>
<dbReference type="InterPro" id="IPR050863">
    <property type="entry name" value="CenT-Element_Derived"/>
</dbReference>
<keyword evidence="5" id="KW-1185">Reference proteome</keyword>
<proteinExistence type="predicted"/>
<name>A0A7T8K7K2_CALRO</name>
<dbReference type="Pfam" id="PF03184">
    <property type="entry name" value="DDE_1"/>
    <property type="match status" value="1"/>
</dbReference>
<sequence>MNRPPSLTTIPQRNKKWRRQETSYDANFKILVVNEAESSNNCRGATKYGVTECNVRRWRAQKERLKNANSQRISFRGPQRGCFQEIDSRVFQYVTEKRQEAMPVTRAIIQLKALEIAKELNIPANEFKASLGWVKRMMRRNGLSLRRRTSLAQCLPSDFEEKLLTFQRHAINLRKTHKYPFDQICNADQTPVFFDMPSSVTVNKRGEKSVIVRSTGNEKSRVTVMLTCLADGTKLPPYLILKRKTIPKEPMPAGIIVRAQEKGWMDTELVVDWLKVVWGRRPGALTKKRNMLVLDAYRGHLMEPVKQLAQSMNGDLVIILGGMTSQLQVLDVVVNKPFKVNLRKRYTEWLLSDNHALTPTGKIQKPA</sequence>
<dbReference type="OrthoDB" id="6514445at2759"/>
<dbReference type="GO" id="GO:0003677">
    <property type="term" value="F:DNA binding"/>
    <property type="evidence" value="ECO:0007669"/>
    <property type="project" value="UniProtKB-KW"/>
</dbReference>
<comment type="subcellular location">
    <subcellularLocation>
        <location evidence="1">Nucleus</location>
    </subcellularLocation>
</comment>
<dbReference type="Gene3D" id="1.10.10.60">
    <property type="entry name" value="Homeodomain-like"/>
    <property type="match status" value="1"/>
</dbReference>
<feature type="non-terminal residue" evidence="4">
    <location>
        <position position="1"/>
    </location>
</feature>
<evidence type="ECO:0000313" key="5">
    <source>
        <dbReference type="Proteomes" id="UP000595437"/>
    </source>
</evidence>
<protein>
    <submittedName>
        <fullName evidence="4">Pogo ele1 orf1-h 1e-40-j 4</fullName>
    </submittedName>
</protein>
<dbReference type="SMART" id="SM00674">
    <property type="entry name" value="CENPB"/>
    <property type="match status" value="1"/>
</dbReference>
<accession>A0A7T8K7K2</accession>